<feature type="domain" description="Chalcone isomerase" evidence="2">
    <location>
        <begin position="61"/>
        <end position="167"/>
    </location>
</feature>
<reference evidence="3" key="1">
    <citation type="submission" date="2022-10" db="EMBL/GenBank/DDBJ databases">
        <title>Chitiniphilus purpureus sp. nov., a novel chitin-degrading bacterium isolated from crawfish pond sediment.</title>
        <authorList>
            <person name="Li K."/>
        </authorList>
    </citation>
    <scope>NUCLEOTIDE SEQUENCE</scope>
    <source>
        <strain evidence="3">CD1</strain>
    </source>
</reference>
<dbReference type="InterPro" id="IPR016087">
    <property type="entry name" value="Chalcone_isomerase"/>
</dbReference>
<accession>A0ABY6DQS8</accession>
<keyword evidence="4" id="KW-1185">Reference proteome</keyword>
<dbReference type="Proteomes" id="UP001061302">
    <property type="component" value="Chromosome"/>
</dbReference>
<sequence length="170" mass="18967">MRALLLAMLLLCALPAWAGWRNDVVGARVVGEGQLRWLGLRIYTARLWSGSDPFSSEAPFALQLDYHRSISRERLAATSIDEIRRLFGGRYSEARLEGWRARMLQAFVDVQAGDRIVGVFQPGVGARFYAGERLTADIADPEFARAFFAIWLAPDTRDQALRAQLLGSAP</sequence>
<feature type="chain" id="PRO_5046880057" evidence="1">
    <location>
        <begin position="19"/>
        <end position="170"/>
    </location>
</feature>
<dbReference type="Pfam" id="PF16036">
    <property type="entry name" value="Chalcone_3"/>
    <property type="match status" value="1"/>
</dbReference>
<dbReference type="GO" id="GO:0016853">
    <property type="term" value="F:isomerase activity"/>
    <property type="evidence" value="ECO:0007669"/>
    <property type="project" value="UniProtKB-KW"/>
</dbReference>
<dbReference type="EMBL" id="CP106753">
    <property type="protein sequence ID" value="UXY15836.1"/>
    <property type="molecule type" value="Genomic_DNA"/>
</dbReference>
<evidence type="ECO:0000256" key="1">
    <source>
        <dbReference type="SAM" id="SignalP"/>
    </source>
</evidence>
<evidence type="ECO:0000313" key="3">
    <source>
        <dbReference type="EMBL" id="UXY15836.1"/>
    </source>
</evidence>
<feature type="signal peptide" evidence="1">
    <location>
        <begin position="1"/>
        <end position="18"/>
    </location>
</feature>
<organism evidence="3 4">
    <name type="scientific">Chitiniphilus purpureus</name>
    <dbReference type="NCBI Taxonomy" id="2981137"/>
    <lineage>
        <taxon>Bacteria</taxon>
        <taxon>Pseudomonadati</taxon>
        <taxon>Pseudomonadota</taxon>
        <taxon>Betaproteobacteria</taxon>
        <taxon>Neisseriales</taxon>
        <taxon>Chitinibacteraceae</taxon>
        <taxon>Chitiniphilus</taxon>
    </lineage>
</organism>
<evidence type="ECO:0000259" key="2">
    <source>
        <dbReference type="Pfam" id="PF16036"/>
    </source>
</evidence>
<gene>
    <name evidence="3" type="ORF">N8I74_02125</name>
</gene>
<name>A0ABY6DQS8_9NEIS</name>
<protein>
    <submittedName>
        <fullName evidence="3">Chalcone isomerase family protein</fullName>
    </submittedName>
</protein>
<evidence type="ECO:0000313" key="4">
    <source>
        <dbReference type="Proteomes" id="UP001061302"/>
    </source>
</evidence>
<keyword evidence="3" id="KW-0413">Isomerase</keyword>
<dbReference type="RefSeq" id="WP_263125271.1">
    <property type="nucleotide sequence ID" value="NZ_CP106753.1"/>
</dbReference>
<keyword evidence="1" id="KW-0732">Signal</keyword>
<proteinExistence type="predicted"/>